<dbReference type="SMART" id="SM00320">
    <property type="entry name" value="WD40"/>
    <property type="match status" value="6"/>
</dbReference>
<feature type="compositionally biased region" description="Basic and acidic residues" evidence="8">
    <location>
        <begin position="1"/>
        <end position="21"/>
    </location>
</feature>
<dbReference type="GO" id="GO:0000463">
    <property type="term" value="P:maturation of LSU-rRNA from tricistronic rRNA transcript (SSU-rRNA, 5.8S rRNA, LSU-rRNA)"/>
    <property type="evidence" value="ECO:0007669"/>
    <property type="project" value="UniProtKB-UniRule"/>
</dbReference>
<comment type="similarity">
    <text evidence="6">Belongs to the WD repeat BOP1/ERB1 family.</text>
</comment>
<feature type="compositionally biased region" description="Acidic residues" evidence="8">
    <location>
        <begin position="79"/>
        <end position="121"/>
    </location>
</feature>
<evidence type="ECO:0000256" key="7">
    <source>
        <dbReference type="PROSITE-ProRule" id="PRU00221"/>
    </source>
</evidence>
<keyword evidence="1 6" id="KW-0690">Ribosome biogenesis</keyword>
<keyword evidence="5 6" id="KW-0539">Nucleus</keyword>
<feature type="region of interest" description="Disordered" evidence="8">
    <location>
        <begin position="1"/>
        <end position="182"/>
    </location>
</feature>
<keyword evidence="11" id="KW-1185">Reference proteome</keyword>
<dbReference type="SMART" id="SM01035">
    <property type="entry name" value="BOP1NT"/>
    <property type="match status" value="1"/>
</dbReference>
<dbReference type="PROSITE" id="PS50082">
    <property type="entry name" value="WD_REPEATS_2"/>
    <property type="match status" value="1"/>
</dbReference>
<dbReference type="GO" id="GO:0043021">
    <property type="term" value="F:ribonucleoprotein complex binding"/>
    <property type="evidence" value="ECO:0007669"/>
    <property type="project" value="UniProtKB-UniRule"/>
</dbReference>
<dbReference type="GO" id="GO:0070545">
    <property type="term" value="C:PeBoW complex"/>
    <property type="evidence" value="ECO:0007669"/>
    <property type="project" value="TreeGrafter"/>
</dbReference>
<dbReference type="InterPro" id="IPR036322">
    <property type="entry name" value="WD40_repeat_dom_sf"/>
</dbReference>
<comment type="function">
    <text evidence="6">Required for maturation of ribosomal RNAs and formation of the large ribosomal subunit.</text>
</comment>
<dbReference type="InterPro" id="IPR028598">
    <property type="entry name" value="BOP1/Erb1"/>
</dbReference>
<organism evidence="10 11">
    <name type="scientific">Cymbomonas tetramitiformis</name>
    <dbReference type="NCBI Taxonomy" id="36881"/>
    <lineage>
        <taxon>Eukaryota</taxon>
        <taxon>Viridiplantae</taxon>
        <taxon>Chlorophyta</taxon>
        <taxon>Pyramimonadophyceae</taxon>
        <taxon>Pyramimonadales</taxon>
        <taxon>Pyramimonadaceae</taxon>
        <taxon>Cymbomonas</taxon>
    </lineage>
</organism>
<sequence length="789" mass="89259">MAKRSSSREATKAPASQKKEDDENYEVTELGMSSDEEHEFDDQEVEVMVPPNDDEEDEDEAEEEQEDEEAESDGHGGEDESDGEISDDVEFDEEEGDADEEGEEDDDGDGEGDDAVDDEEFMERMLQQSIDEDKGAAGNEEEEDEEGSDKGPAMEDAYDSQGSDSSDDERPQRNTVGNVPLKWYKDEEHIGYDKDGKRIAKSEKRDALDAFLARTDNKKEWRTVRDEYNDEDVVLTKEEMEMVRRIRRGQFPDVNINPFEEYVDWMKWEDGGKHPLSSAPEPKRRFIPSKSEAKKVVKLVRALRRGWIKMDKPKEEPKTYLLWADDNQIMEKNANGLTYIPAPKPQLPGHDQSYNPSGEYLPTEEEQAAITMLDESERPKFVPQDFDSMRQIPSYDKYVKERFERCLDLYLCPRTRKKRINIDPESLLPKLPKPKDLQPFPTTLCVQYEGHTGPVWSVSVDPSGQWLATGSSDCTVRVWEVRTGRCQRVWRVGYAAKCVQWSPDPSVRLLAVAADTRVLLLNAEVGGPDVREATAKALTLIKRESDKSSDALAVWSSWEGEGAGALSKGGLQLQQKHVVRQLAWHHRGDYFTSVAPMGGPFAVLVHQLSKQATQNPFRKNKGRVLRAIFHPSKPFFFVATQQHVRVYNLAKQTLAKKLTASVSKISSMAIHPQGDNLIVGSNDNKLTWFDMDLSTRPYKTISSHAHSIEGVAFHRSYPLFASCADDATVHVFHGMVYSDLLQNPLIVPVKILRGHAVEDHLGVLDCTFHPTLPWLFTAGADQTVRLFCN</sequence>
<keyword evidence="3 7" id="KW-0853">WD repeat</keyword>
<gene>
    <name evidence="10" type="ORF">CYMTET_13079</name>
</gene>
<dbReference type="HAMAP" id="MF_03027">
    <property type="entry name" value="BOP1"/>
    <property type="match status" value="1"/>
</dbReference>
<dbReference type="GO" id="GO:0000466">
    <property type="term" value="P:maturation of 5.8S rRNA from tricistronic rRNA transcript (SSU-rRNA, 5.8S rRNA, LSU-rRNA)"/>
    <property type="evidence" value="ECO:0007669"/>
    <property type="project" value="UniProtKB-UniRule"/>
</dbReference>
<dbReference type="Pfam" id="PF08145">
    <property type="entry name" value="BOP1NT"/>
    <property type="match status" value="1"/>
</dbReference>
<proteinExistence type="inferred from homology"/>
<feature type="compositionally biased region" description="Acidic residues" evidence="8">
    <location>
        <begin position="52"/>
        <end position="71"/>
    </location>
</feature>
<dbReference type="PANTHER" id="PTHR17605">
    <property type="entry name" value="RIBOSOME BIOGENESIS PROTEIN BOP1 BLOCK OF PROLIFERATION 1 PROTEIN"/>
    <property type="match status" value="1"/>
</dbReference>
<evidence type="ECO:0000256" key="6">
    <source>
        <dbReference type="HAMAP-Rule" id="MF_03027"/>
    </source>
</evidence>
<accession>A0AAE0LBF2</accession>
<keyword evidence="2 6" id="KW-0698">rRNA processing</keyword>
<dbReference type="AlphaFoldDB" id="A0AAE0LBF2"/>
<dbReference type="Pfam" id="PF00400">
    <property type="entry name" value="WD40"/>
    <property type="match status" value="4"/>
</dbReference>
<dbReference type="Proteomes" id="UP001190700">
    <property type="component" value="Unassembled WGS sequence"/>
</dbReference>
<evidence type="ECO:0000259" key="9">
    <source>
        <dbReference type="SMART" id="SM01035"/>
    </source>
</evidence>
<dbReference type="PROSITE" id="PS00678">
    <property type="entry name" value="WD_REPEATS_1"/>
    <property type="match status" value="1"/>
</dbReference>
<feature type="repeat" description="WD" evidence="7">
    <location>
        <begin position="448"/>
        <end position="489"/>
    </location>
</feature>
<dbReference type="PROSITE" id="PS50294">
    <property type="entry name" value="WD_REPEATS_REGION"/>
    <property type="match status" value="1"/>
</dbReference>
<dbReference type="GO" id="GO:0030687">
    <property type="term" value="C:preribosome, large subunit precursor"/>
    <property type="evidence" value="ECO:0007669"/>
    <property type="project" value="UniProtKB-UniRule"/>
</dbReference>
<feature type="compositionally biased region" description="Acidic residues" evidence="8">
    <location>
        <begin position="34"/>
        <end position="45"/>
    </location>
</feature>
<evidence type="ECO:0000256" key="5">
    <source>
        <dbReference type="ARBA" id="ARBA00023242"/>
    </source>
</evidence>
<comment type="subcellular location">
    <subcellularLocation>
        <location evidence="6">Nucleus</location>
        <location evidence="6">Nucleolus</location>
    </subcellularLocation>
    <subcellularLocation>
        <location evidence="6">Nucleus</location>
        <location evidence="6">Nucleoplasm</location>
    </subcellularLocation>
</comment>
<evidence type="ECO:0000256" key="3">
    <source>
        <dbReference type="ARBA" id="ARBA00022574"/>
    </source>
</evidence>
<dbReference type="FunFam" id="2.130.10.10:FF:000061">
    <property type="entry name" value="Ribosome biogenesis protein BOP1 homolog"/>
    <property type="match status" value="1"/>
</dbReference>
<dbReference type="Gene3D" id="2.130.10.10">
    <property type="entry name" value="YVTN repeat-like/Quinoprotein amine dehydrogenase"/>
    <property type="match status" value="1"/>
</dbReference>
<keyword evidence="4" id="KW-0677">Repeat</keyword>
<dbReference type="EMBL" id="LGRX02005172">
    <property type="protein sequence ID" value="KAK3279018.1"/>
    <property type="molecule type" value="Genomic_DNA"/>
</dbReference>
<evidence type="ECO:0000313" key="10">
    <source>
        <dbReference type="EMBL" id="KAK3279018.1"/>
    </source>
</evidence>
<dbReference type="InterPro" id="IPR012953">
    <property type="entry name" value="BOP1_N_dom"/>
</dbReference>
<evidence type="ECO:0000256" key="1">
    <source>
        <dbReference type="ARBA" id="ARBA00022517"/>
    </source>
</evidence>
<dbReference type="SUPFAM" id="SSF50978">
    <property type="entry name" value="WD40 repeat-like"/>
    <property type="match status" value="1"/>
</dbReference>
<protein>
    <recommendedName>
        <fullName evidence="6">Ribosome biogenesis protein BOP1 homolog</fullName>
    </recommendedName>
</protein>
<evidence type="ECO:0000256" key="2">
    <source>
        <dbReference type="ARBA" id="ARBA00022552"/>
    </source>
</evidence>
<name>A0AAE0LBF2_9CHLO</name>
<comment type="caution">
    <text evidence="10">The sequence shown here is derived from an EMBL/GenBank/DDBJ whole genome shotgun (WGS) entry which is preliminary data.</text>
</comment>
<reference evidence="10 11" key="1">
    <citation type="journal article" date="2015" name="Genome Biol. Evol.">
        <title>Comparative Genomics of a Bacterivorous Green Alga Reveals Evolutionary Causalities and Consequences of Phago-Mixotrophic Mode of Nutrition.</title>
        <authorList>
            <person name="Burns J.A."/>
            <person name="Paasch A."/>
            <person name="Narechania A."/>
            <person name="Kim E."/>
        </authorList>
    </citation>
    <scope>NUCLEOTIDE SEQUENCE [LARGE SCALE GENOMIC DNA]</scope>
    <source>
        <strain evidence="10 11">PLY_AMNH</strain>
    </source>
</reference>
<dbReference type="InterPro" id="IPR001680">
    <property type="entry name" value="WD40_rpt"/>
</dbReference>
<evidence type="ECO:0000313" key="11">
    <source>
        <dbReference type="Proteomes" id="UP001190700"/>
    </source>
</evidence>
<dbReference type="GO" id="GO:0005654">
    <property type="term" value="C:nucleoplasm"/>
    <property type="evidence" value="ECO:0007669"/>
    <property type="project" value="UniProtKB-SubCell"/>
</dbReference>
<dbReference type="PANTHER" id="PTHR17605:SF0">
    <property type="entry name" value="RIBOSOME BIOGENESIS PROTEIN BOP1"/>
    <property type="match status" value="1"/>
</dbReference>
<evidence type="ECO:0000256" key="8">
    <source>
        <dbReference type="SAM" id="MobiDB-lite"/>
    </source>
</evidence>
<evidence type="ECO:0000256" key="4">
    <source>
        <dbReference type="ARBA" id="ARBA00022737"/>
    </source>
</evidence>
<dbReference type="InterPro" id="IPR015943">
    <property type="entry name" value="WD40/YVTN_repeat-like_dom_sf"/>
</dbReference>
<feature type="domain" description="BOP1 N-terminal" evidence="9">
    <location>
        <begin position="184"/>
        <end position="441"/>
    </location>
</feature>
<dbReference type="InterPro" id="IPR019775">
    <property type="entry name" value="WD40_repeat_CS"/>
</dbReference>